<dbReference type="InterPro" id="IPR036291">
    <property type="entry name" value="NAD(P)-bd_dom_sf"/>
</dbReference>
<proteinExistence type="predicted"/>
<evidence type="ECO:0000313" key="3">
    <source>
        <dbReference type="EMBL" id="KXU37148.1"/>
    </source>
</evidence>
<dbReference type="SUPFAM" id="SSF51735">
    <property type="entry name" value="NAD(P)-binding Rossmann-fold domains"/>
    <property type="match status" value="1"/>
</dbReference>
<dbReference type="PANTHER" id="PTHR43708:SF3">
    <property type="entry name" value="OXIDOREDUCTASE"/>
    <property type="match status" value="1"/>
</dbReference>
<dbReference type="AlphaFoldDB" id="A0A139SRG5"/>
<dbReference type="Pfam" id="PF01408">
    <property type="entry name" value="GFO_IDH_MocA"/>
    <property type="match status" value="1"/>
</dbReference>
<dbReference type="STRING" id="1548207.AXK11_02865"/>
<accession>A0A139SRG5</accession>
<evidence type="ECO:0000259" key="2">
    <source>
        <dbReference type="Pfam" id="PF22725"/>
    </source>
</evidence>
<dbReference type="Gene3D" id="3.30.360.10">
    <property type="entry name" value="Dihydrodipicolinate Reductase, domain 2"/>
    <property type="match status" value="1"/>
</dbReference>
<dbReference type="PANTHER" id="PTHR43708">
    <property type="entry name" value="CONSERVED EXPRESSED OXIDOREDUCTASE (EUROFUNG)"/>
    <property type="match status" value="1"/>
</dbReference>
<evidence type="ECO:0000259" key="1">
    <source>
        <dbReference type="Pfam" id="PF01408"/>
    </source>
</evidence>
<gene>
    <name evidence="3" type="ORF">AXK11_02865</name>
</gene>
<dbReference type="InterPro" id="IPR051317">
    <property type="entry name" value="Gfo/Idh/MocA_oxidoreduct"/>
</dbReference>
<protein>
    <submittedName>
        <fullName evidence="3">Oxidoreductase</fullName>
    </submittedName>
</protein>
<organism evidence="3 4">
    <name type="scientific">Cephaloticoccus primus</name>
    <dbReference type="NCBI Taxonomy" id="1548207"/>
    <lineage>
        <taxon>Bacteria</taxon>
        <taxon>Pseudomonadati</taxon>
        <taxon>Verrucomicrobiota</taxon>
        <taxon>Opitutia</taxon>
        <taxon>Opitutales</taxon>
        <taxon>Opitutaceae</taxon>
        <taxon>Cephaloticoccus</taxon>
    </lineage>
</organism>
<dbReference type="Proteomes" id="UP000070058">
    <property type="component" value="Unassembled WGS sequence"/>
</dbReference>
<name>A0A139SRG5_9BACT</name>
<reference evidence="4" key="1">
    <citation type="submission" date="2016-02" db="EMBL/GenBank/DDBJ databases">
        <authorList>
            <person name="Sanders J.G."/>
            <person name="Lin J.Y."/>
            <person name="Wertz J.T."/>
            <person name="Russell J.A."/>
            <person name="Moreau C.S."/>
            <person name="Powell S."/>
        </authorList>
    </citation>
    <scope>NUCLEOTIDE SEQUENCE [LARGE SCALE GENOMIC DNA]</scope>
    <source>
        <strain evidence="4">CAG34</strain>
    </source>
</reference>
<dbReference type="EMBL" id="LSZQ01000022">
    <property type="protein sequence ID" value="KXU37148.1"/>
    <property type="molecule type" value="Genomic_DNA"/>
</dbReference>
<dbReference type="InterPro" id="IPR000683">
    <property type="entry name" value="Gfo/Idh/MocA-like_OxRdtase_N"/>
</dbReference>
<keyword evidence="4" id="KW-1185">Reference proteome</keyword>
<dbReference type="Pfam" id="PF22725">
    <property type="entry name" value="GFO_IDH_MocA_C3"/>
    <property type="match status" value="1"/>
</dbReference>
<dbReference type="OrthoDB" id="9815825at2"/>
<dbReference type="GO" id="GO:0000166">
    <property type="term" value="F:nucleotide binding"/>
    <property type="evidence" value="ECO:0007669"/>
    <property type="project" value="InterPro"/>
</dbReference>
<comment type="caution">
    <text evidence="3">The sequence shown here is derived from an EMBL/GenBank/DDBJ whole genome shotgun (WGS) entry which is preliminary data.</text>
</comment>
<evidence type="ECO:0000313" key="4">
    <source>
        <dbReference type="Proteomes" id="UP000070058"/>
    </source>
</evidence>
<feature type="domain" description="Gfo/Idh/MocA-like oxidoreductase N-terminal" evidence="1">
    <location>
        <begin position="7"/>
        <end position="138"/>
    </location>
</feature>
<dbReference type="InterPro" id="IPR055170">
    <property type="entry name" value="GFO_IDH_MocA-like_dom"/>
</dbReference>
<sequence length="387" mass="42360">MLMNRKLRYGMIGGGQGAFIGAVHRAAIGLDGQAELVAGAFSSEPKRAKASAASLFIAPERAYGSYQEMAKKEAQLPADQRIDFVSIVTPNHQHFPPAKLFLESGFNVVLEKPATLNLAEAKALKKIVEKTGKVLVLTHNYTGNVMVKQARELVRSGYLGDIRKVIAEYPQGWLSTLAEKGDNKQAGWRTDPKRSGAAGCIGDIGTHAENLARYITGLEIDSLCADLTTFVKGRKLDDDGNILVRYKGGAKGILHASQISVGEENALNIRVYGTKASIEWHQEHPNELVVKYPDKPREIWRRGNGYVSAQPAKFTRIPAGHPEAYLEGFGNIYQEAVRAIRAEVAGKKLPKDLDFPTIDDGVYGMAFIETTVKSSKLGAKWLKFPKL</sequence>
<feature type="domain" description="GFO/IDH/MocA-like oxidoreductase" evidence="2">
    <location>
        <begin position="147"/>
        <end position="279"/>
    </location>
</feature>
<dbReference type="SUPFAM" id="SSF55347">
    <property type="entry name" value="Glyceraldehyde-3-phosphate dehydrogenase-like, C-terminal domain"/>
    <property type="match status" value="1"/>
</dbReference>
<dbReference type="Gene3D" id="3.40.50.720">
    <property type="entry name" value="NAD(P)-binding Rossmann-like Domain"/>
    <property type="match status" value="1"/>
</dbReference>